<dbReference type="InterPro" id="IPR051147">
    <property type="entry name" value="CFAP_domain-containing"/>
</dbReference>
<feature type="coiled-coil region" evidence="2">
    <location>
        <begin position="135"/>
        <end position="169"/>
    </location>
</feature>
<dbReference type="Proteomes" id="UP001230051">
    <property type="component" value="Unassembled WGS sequence"/>
</dbReference>
<comment type="caution">
    <text evidence="4">The sequence shown here is derived from an EMBL/GenBank/DDBJ whole genome shotgun (WGS) entry which is preliminary data.</text>
</comment>
<proteinExistence type="predicted"/>
<evidence type="ECO:0000259" key="3">
    <source>
        <dbReference type="Pfam" id="PF13863"/>
    </source>
</evidence>
<keyword evidence="1 2" id="KW-0175">Coiled coil</keyword>
<evidence type="ECO:0000256" key="2">
    <source>
        <dbReference type="SAM" id="Coils"/>
    </source>
</evidence>
<dbReference type="InterPro" id="IPR025252">
    <property type="entry name" value="DUF4200"/>
</dbReference>
<protein>
    <recommendedName>
        <fullName evidence="3">DUF4200 domain-containing protein</fullName>
    </recommendedName>
</protein>
<dbReference type="EMBL" id="JAGXEW010000345">
    <property type="protein sequence ID" value="KAK1140929.1"/>
    <property type="molecule type" value="Genomic_DNA"/>
</dbReference>
<dbReference type="PANTHER" id="PTHR21683">
    <property type="entry name" value="COILED-COIL DOMAIN-CONTAINING PROTEIN 42 LIKE-2-LIKE-RELATED"/>
    <property type="match status" value="1"/>
</dbReference>
<organism evidence="4 5">
    <name type="scientific">Acipenser oxyrinchus oxyrinchus</name>
    <dbReference type="NCBI Taxonomy" id="40147"/>
    <lineage>
        <taxon>Eukaryota</taxon>
        <taxon>Metazoa</taxon>
        <taxon>Chordata</taxon>
        <taxon>Craniata</taxon>
        <taxon>Vertebrata</taxon>
        <taxon>Euteleostomi</taxon>
        <taxon>Actinopterygii</taxon>
        <taxon>Chondrostei</taxon>
        <taxon>Acipenseriformes</taxon>
        <taxon>Acipenseridae</taxon>
        <taxon>Acipenser</taxon>
    </lineage>
</organism>
<dbReference type="GO" id="GO:0005856">
    <property type="term" value="C:cytoskeleton"/>
    <property type="evidence" value="ECO:0007669"/>
    <property type="project" value="UniProtKB-ARBA"/>
</dbReference>
<evidence type="ECO:0000256" key="1">
    <source>
        <dbReference type="ARBA" id="ARBA00023054"/>
    </source>
</evidence>
<keyword evidence="5" id="KW-1185">Reference proteome</keyword>
<evidence type="ECO:0000313" key="5">
    <source>
        <dbReference type="Proteomes" id="UP001230051"/>
    </source>
</evidence>
<gene>
    <name evidence="4" type="ORF">AOXY_G37262</name>
</gene>
<reference evidence="4" key="1">
    <citation type="submission" date="2022-02" db="EMBL/GenBank/DDBJ databases">
        <title>Atlantic sturgeon de novo genome assembly.</title>
        <authorList>
            <person name="Stock M."/>
            <person name="Klopp C."/>
            <person name="Guiguen Y."/>
            <person name="Cabau C."/>
            <person name="Parinello H."/>
            <person name="Santidrian Yebra-Pimentel E."/>
            <person name="Kuhl H."/>
            <person name="Dirks R.P."/>
            <person name="Guessner J."/>
            <person name="Wuertz S."/>
            <person name="Du K."/>
            <person name="Schartl M."/>
        </authorList>
    </citation>
    <scope>NUCLEOTIDE SEQUENCE</scope>
    <source>
        <strain evidence="4">STURGEONOMICS-FGT-2020</strain>
        <tissue evidence="4">Whole blood</tissue>
    </source>
</reference>
<name>A0AAD8CE24_ACIOX</name>
<feature type="coiled-coil region" evidence="2">
    <location>
        <begin position="68"/>
        <end position="106"/>
    </location>
</feature>
<dbReference type="PANTHER" id="PTHR21683:SF18">
    <property type="entry name" value="COILED-COIL DOMAIN-CONTAINING PROTEIN 42 HOMOLOG"/>
    <property type="match status" value="1"/>
</dbReference>
<dbReference type="Pfam" id="PF13863">
    <property type="entry name" value="DUF4200"/>
    <property type="match status" value="1"/>
</dbReference>
<feature type="domain" description="DUF4200" evidence="3">
    <location>
        <begin position="69"/>
        <end position="185"/>
    </location>
</feature>
<sequence>METLTLPHIKTDTRYMLNLENRRKNIFVTQLEEPRDADEENINHIPVIKEAASRILETGVNTLQRTLVVRKEVEVEEVNKQLEAKRQEFSDRMMALEQRRAEFEQKQQASKVRAQKFDKFLRDNDAKRRRALKKCQLEVKENQQKEKEIQGLMQQLEKLLARKHSLQKRVSNNKIYEDYLLKIIDQLPENYLEYGADSLVMPIIRRHETLSITNESLIHRISSLSDELESSQHRLETLQQEHDTANLMANGEFSELQMEWDRAKERFKQLEMKLNLNQGLVRNQSEKFGSLLMAITNLADQCYLQHYGPLEEINILTKLDMIKEFILEKADVQRKATCQTESTSAIASTTDLPGNKERGARLQRIKSKTHLRSCKRNVSDLKT</sequence>
<feature type="coiled-coil region" evidence="2">
    <location>
        <begin position="221"/>
        <end position="273"/>
    </location>
</feature>
<accession>A0AAD8CE24</accession>
<evidence type="ECO:0000313" key="4">
    <source>
        <dbReference type="EMBL" id="KAK1140929.1"/>
    </source>
</evidence>
<dbReference type="AlphaFoldDB" id="A0AAD8CE24"/>